<evidence type="ECO:0000256" key="2">
    <source>
        <dbReference type="ARBA" id="ARBA00023157"/>
    </source>
</evidence>
<sequence length="116" mass="12535">MGWLLILLTLFRVTSCAVNSISADQSIRDDETIVSANEMFELGFFSPRNSWDRFLGIWYKKIGSGTVVWVANRQAPIANSTGVLKLTTEGILILSNGTGPAVWSSSNSSGPPKSSP</sequence>
<dbReference type="Pfam" id="PF01453">
    <property type="entry name" value="B_lectin"/>
    <property type="match status" value="1"/>
</dbReference>
<accession>A0A2I0K497</accession>
<feature type="domain" description="Bulb-type lectin" evidence="6">
    <location>
        <begin position="18"/>
        <end position="116"/>
    </location>
</feature>
<evidence type="ECO:0000259" key="6">
    <source>
        <dbReference type="PROSITE" id="PS50927"/>
    </source>
</evidence>
<dbReference type="Proteomes" id="UP000233551">
    <property type="component" value="Unassembled WGS sequence"/>
</dbReference>
<dbReference type="InterPro" id="IPR036426">
    <property type="entry name" value="Bulb-type_lectin_dom_sf"/>
</dbReference>
<keyword evidence="1 5" id="KW-0732">Signal</keyword>
<feature type="chain" id="PRO_5014154235" description="Bulb-type lectin domain-containing protein" evidence="5">
    <location>
        <begin position="17"/>
        <end position="116"/>
    </location>
</feature>
<keyword evidence="2" id="KW-1015">Disulfide bond</keyword>
<evidence type="ECO:0000313" key="7">
    <source>
        <dbReference type="EMBL" id="PKI63367.1"/>
    </source>
</evidence>
<feature type="region of interest" description="Disordered" evidence="4">
    <location>
        <begin position="97"/>
        <end position="116"/>
    </location>
</feature>
<dbReference type="STRING" id="22663.A0A2I0K497"/>
<comment type="caution">
    <text evidence="7">The sequence shown here is derived from an EMBL/GenBank/DDBJ whole genome shotgun (WGS) entry which is preliminary data.</text>
</comment>
<keyword evidence="8" id="KW-1185">Reference proteome</keyword>
<dbReference type="SUPFAM" id="SSF51110">
    <property type="entry name" value="alpha-D-mannose-specific plant lectins"/>
    <property type="match status" value="1"/>
</dbReference>
<dbReference type="PANTHER" id="PTHR32444:SF235">
    <property type="entry name" value="OS01G0783900 PROTEIN"/>
    <property type="match status" value="1"/>
</dbReference>
<dbReference type="SMART" id="SM00108">
    <property type="entry name" value="B_lectin"/>
    <property type="match status" value="1"/>
</dbReference>
<evidence type="ECO:0000313" key="8">
    <source>
        <dbReference type="Proteomes" id="UP000233551"/>
    </source>
</evidence>
<evidence type="ECO:0000256" key="5">
    <source>
        <dbReference type="SAM" id="SignalP"/>
    </source>
</evidence>
<evidence type="ECO:0000256" key="4">
    <source>
        <dbReference type="SAM" id="MobiDB-lite"/>
    </source>
</evidence>
<evidence type="ECO:0000256" key="3">
    <source>
        <dbReference type="ARBA" id="ARBA00023180"/>
    </source>
</evidence>
<keyword evidence="3" id="KW-0325">Glycoprotein</keyword>
<dbReference type="CDD" id="cd00028">
    <property type="entry name" value="B_lectin"/>
    <property type="match status" value="1"/>
</dbReference>
<feature type="signal peptide" evidence="5">
    <location>
        <begin position="1"/>
        <end position="16"/>
    </location>
</feature>
<evidence type="ECO:0000256" key="1">
    <source>
        <dbReference type="ARBA" id="ARBA00022729"/>
    </source>
</evidence>
<name>A0A2I0K497_PUNGR</name>
<protein>
    <recommendedName>
        <fullName evidence="6">Bulb-type lectin domain-containing protein</fullName>
    </recommendedName>
</protein>
<dbReference type="PANTHER" id="PTHR32444">
    <property type="entry name" value="BULB-TYPE LECTIN DOMAIN-CONTAINING PROTEIN"/>
    <property type="match status" value="1"/>
</dbReference>
<dbReference type="EMBL" id="PGOL01000891">
    <property type="protein sequence ID" value="PKI63367.1"/>
    <property type="molecule type" value="Genomic_DNA"/>
</dbReference>
<dbReference type="PROSITE" id="PS50927">
    <property type="entry name" value="BULB_LECTIN"/>
    <property type="match status" value="1"/>
</dbReference>
<reference evidence="7 8" key="1">
    <citation type="submission" date="2017-11" db="EMBL/GenBank/DDBJ databases">
        <title>De-novo sequencing of pomegranate (Punica granatum L.) genome.</title>
        <authorList>
            <person name="Akparov Z."/>
            <person name="Amiraslanov A."/>
            <person name="Hajiyeva S."/>
            <person name="Abbasov M."/>
            <person name="Kaur K."/>
            <person name="Hamwieh A."/>
            <person name="Solovyev V."/>
            <person name="Salamov A."/>
            <person name="Braich B."/>
            <person name="Kosarev P."/>
            <person name="Mahmoud A."/>
            <person name="Hajiyev E."/>
            <person name="Babayeva S."/>
            <person name="Izzatullayeva V."/>
            <person name="Mammadov A."/>
            <person name="Mammadov A."/>
            <person name="Sharifova S."/>
            <person name="Ojaghi J."/>
            <person name="Eynullazada K."/>
            <person name="Bayramov B."/>
            <person name="Abdulazimova A."/>
            <person name="Shahmuradov I."/>
        </authorList>
    </citation>
    <scope>NUCLEOTIDE SEQUENCE [LARGE SCALE GENOMIC DNA]</scope>
    <source>
        <strain evidence="8">cv. AG2017</strain>
        <tissue evidence="7">Leaf</tissue>
    </source>
</reference>
<organism evidence="7 8">
    <name type="scientific">Punica granatum</name>
    <name type="common">Pomegranate</name>
    <dbReference type="NCBI Taxonomy" id="22663"/>
    <lineage>
        <taxon>Eukaryota</taxon>
        <taxon>Viridiplantae</taxon>
        <taxon>Streptophyta</taxon>
        <taxon>Embryophyta</taxon>
        <taxon>Tracheophyta</taxon>
        <taxon>Spermatophyta</taxon>
        <taxon>Magnoliopsida</taxon>
        <taxon>eudicotyledons</taxon>
        <taxon>Gunneridae</taxon>
        <taxon>Pentapetalae</taxon>
        <taxon>rosids</taxon>
        <taxon>malvids</taxon>
        <taxon>Myrtales</taxon>
        <taxon>Lythraceae</taxon>
        <taxon>Punica</taxon>
    </lineage>
</organism>
<feature type="non-terminal residue" evidence="7">
    <location>
        <position position="116"/>
    </location>
</feature>
<gene>
    <name evidence="7" type="ORF">CRG98_016255</name>
</gene>
<dbReference type="AlphaFoldDB" id="A0A2I0K497"/>
<feature type="compositionally biased region" description="Low complexity" evidence="4">
    <location>
        <begin position="104"/>
        <end position="116"/>
    </location>
</feature>
<dbReference type="Gene3D" id="2.90.10.10">
    <property type="entry name" value="Bulb-type lectin domain"/>
    <property type="match status" value="1"/>
</dbReference>
<dbReference type="InterPro" id="IPR001480">
    <property type="entry name" value="Bulb-type_lectin_dom"/>
</dbReference>
<proteinExistence type="predicted"/>